<keyword evidence="6" id="KW-0653">Protein transport</keyword>
<evidence type="ECO:0000259" key="8">
    <source>
        <dbReference type="SMART" id="SM01102"/>
    </source>
</evidence>
<evidence type="ECO:0000256" key="4">
    <source>
        <dbReference type="ARBA" id="ARBA00022741"/>
    </source>
</evidence>
<keyword evidence="5" id="KW-0067">ATP-binding</keyword>
<keyword evidence="10" id="KW-1185">Reference proteome</keyword>
<dbReference type="GO" id="GO:0015031">
    <property type="term" value="P:protein transport"/>
    <property type="evidence" value="ECO:0007669"/>
    <property type="project" value="UniProtKB-KW"/>
</dbReference>
<comment type="similarity">
    <text evidence="2">Belongs to the exportin family.</text>
</comment>
<sequence length="270" mass="30705">MEDSRNCEPVGTILNQMTTVPKCDLQPLNIDSFSCSDCDVSSEVSTKEGCGSPTSSWASDPEPDISSIINCHVILEESLQDVDLEGNYPDLEAENQLVWVENNEDGFSWEMDNRSHEELLKKFIEMEKELRVSNFKLQLSEQEILGNIAETGLNLLLETLKKFQGSEFCNQFYLTYFLTTENEIFVVLTDTFHKLGLQLHVLVLQHLFCLVETVFVREYTIELLSASFPKVQQLLQDFFNGKELCKSINIEEVMAYGAAVQAANFFTHTL</sequence>
<dbReference type="GO" id="GO:0140662">
    <property type="term" value="F:ATP-dependent protein folding chaperone"/>
    <property type="evidence" value="ECO:0007669"/>
    <property type="project" value="InterPro"/>
</dbReference>
<name>A0AAV0ZYJ8_VICFA</name>
<dbReference type="InterPro" id="IPR016024">
    <property type="entry name" value="ARM-type_fold"/>
</dbReference>
<evidence type="ECO:0000313" key="10">
    <source>
        <dbReference type="Proteomes" id="UP001157006"/>
    </source>
</evidence>
<dbReference type="EMBL" id="OX451738">
    <property type="protein sequence ID" value="CAI8603001.1"/>
    <property type="molecule type" value="Genomic_DNA"/>
</dbReference>
<keyword evidence="7" id="KW-0539">Nucleus</keyword>
<evidence type="ECO:0000256" key="2">
    <source>
        <dbReference type="ARBA" id="ARBA00009466"/>
    </source>
</evidence>
<dbReference type="InterPro" id="IPR043129">
    <property type="entry name" value="ATPase_NBD"/>
</dbReference>
<dbReference type="Pfam" id="PF08767">
    <property type="entry name" value="CRM1_C"/>
    <property type="match status" value="1"/>
</dbReference>
<dbReference type="GO" id="GO:0005634">
    <property type="term" value="C:nucleus"/>
    <property type="evidence" value="ECO:0007669"/>
    <property type="project" value="UniProtKB-SubCell"/>
</dbReference>
<dbReference type="SUPFAM" id="SSF53067">
    <property type="entry name" value="Actin-like ATPase domain"/>
    <property type="match status" value="1"/>
</dbReference>
<dbReference type="AlphaFoldDB" id="A0AAV0ZYJ8"/>
<dbReference type="InterPro" id="IPR014877">
    <property type="entry name" value="XPO1_C_dom"/>
</dbReference>
<evidence type="ECO:0000256" key="1">
    <source>
        <dbReference type="ARBA" id="ARBA00004123"/>
    </source>
</evidence>
<dbReference type="Gene3D" id="1.25.10.10">
    <property type="entry name" value="Leucine-rich Repeat Variant"/>
    <property type="match status" value="1"/>
</dbReference>
<organism evidence="9 10">
    <name type="scientific">Vicia faba</name>
    <name type="common">Broad bean</name>
    <name type="synonym">Faba vulgaris</name>
    <dbReference type="NCBI Taxonomy" id="3906"/>
    <lineage>
        <taxon>Eukaryota</taxon>
        <taxon>Viridiplantae</taxon>
        <taxon>Streptophyta</taxon>
        <taxon>Embryophyta</taxon>
        <taxon>Tracheophyta</taxon>
        <taxon>Spermatophyta</taxon>
        <taxon>Magnoliopsida</taxon>
        <taxon>eudicotyledons</taxon>
        <taxon>Gunneridae</taxon>
        <taxon>Pentapetalae</taxon>
        <taxon>rosids</taxon>
        <taxon>fabids</taxon>
        <taxon>Fabales</taxon>
        <taxon>Fabaceae</taxon>
        <taxon>Papilionoideae</taxon>
        <taxon>50 kb inversion clade</taxon>
        <taxon>NPAAA clade</taxon>
        <taxon>Hologalegina</taxon>
        <taxon>IRL clade</taxon>
        <taxon>Fabeae</taxon>
        <taxon>Vicia</taxon>
    </lineage>
</organism>
<evidence type="ECO:0000313" key="9">
    <source>
        <dbReference type="EMBL" id="CAI8603001.1"/>
    </source>
</evidence>
<dbReference type="InterPro" id="IPR011989">
    <property type="entry name" value="ARM-like"/>
</dbReference>
<evidence type="ECO:0000256" key="5">
    <source>
        <dbReference type="ARBA" id="ARBA00022840"/>
    </source>
</evidence>
<keyword evidence="3" id="KW-0813">Transport</keyword>
<dbReference type="GO" id="GO:0005524">
    <property type="term" value="F:ATP binding"/>
    <property type="evidence" value="ECO:0007669"/>
    <property type="project" value="UniProtKB-KW"/>
</dbReference>
<dbReference type="PANTHER" id="PTHR19375">
    <property type="entry name" value="HEAT SHOCK PROTEIN 70KDA"/>
    <property type="match status" value="1"/>
</dbReference>
<dbReference type="Proteomes" id="UP001157006">
    <property type="component" value="Chromosome 3"/>
</dbReference>
<feature type="domain" description="Exportin-1 C-terminal" evidence="8">
    <location>
        <begin position="83"/>
        <end position="241"/>
    </location>
</feature>
<evidence type="ECO:0000256" key="6">
    <source>
        <dbReference type="ARBA" id="ARBA00022927"/>
    </source>
</evidence>
<dbReference type="Pfam" id="PF00012">
    <property type="entry name" value="HSP70"/>
    <property type="match status" value="1"/>
</dbReference>
<evidence type="ECO:0000256" key="7">
    <source>
        <dbReference type="ARBA" id="ARBA00023242"/>
    </source>
</evidence>
<proteinExistence type="inferred from homology"/>
<dbReference type="InterPro" id="IPR013126">
    <property type="entry name" value="Hsp_70_fam"/>
</dbReference>
<protein>
    <recommendedName>
        <fullName evidence="8">Exportin-1 C-terminal domain-containing protein</fullName>
    </recommendedName>
</protein>
<comment type="subcellular location">
    <subcellularLocation>
        <location evidence="1">Nucleus</location>
    </subcellularLocation>
</comment>
<accession>A0AAV0ZYJ8</accession>
<dbReference type="GO" id="GO:0005049">
    <property type="term" value="F:nuclear export signal receptor activity"/>
    <property type="evidence" value="ECO:0007669"/>
    <property type="project" value="InterPro"/>
</dbReference>
<gene>
    <name evidence="9" type="ORF">VFH_III066520</name>
</gene>
<dbReference type="SMART" id="SM01102">
    <property type="entry name" value="CRM1_C"/>
    <property type="match status" value="1"/>
</dbReference>
<keyword evidence="4" id="KW-0547">Nucleotide-binding</keyword>
<evidence type="ECO:0000256" key="3">
    <source>
        <dbReference type="ARBA" id="ARBA00022448"/>
    </source>
</evidence>
<reference evidence="9 10" key="1">
    <citation type="submission" date="2023-01" db="EMBL/GenBank/DDBJ databases">
        <authorList>
            <person name="Kreplak J."/>
        </authorList>
    </citation>
    <scope>NUCLEOTIDE SEQUENCE [LARGE SCALE GENOMIC DNA]</scope>
</reference>
<dbReference type="SUPFAM" id="SSF48371">
    <property type="entry name" value="ARM repeat"/>
    <property type="match status" value="1"/>
</dbReference>